<dbReference type="PRINTS" id="PR00401">
    <property type="entry name" value="SH2DOMAIN"/>
</dbReference>
<evidence type="ECO:0000256" key="7">
    <source>
        <dbReference type="ARBA" id="ARBA00022999"/>
    </source>
</evidence>
<comment type="catalytic activity">
    <reaction evidence="9 13">
        <text>L-tyrosyl-[protein] + ATP = O-phospho-L-tyrosyl-[protein] + ADP + H(+)</text>
        <dbReference type="Rhea" id="RHEA:10596"/>
        <dbReference type="Rhea" id="RHEA-COMP:10136"/>
        <dbReference type="Rhea" id="RHEA-COMP:20101"/>
        <dbReference type="ChEBI" id="CHEBI:15378"/>
        <dbReference type="ChEBI" id="CHEBI:30616"/>
        <dbReference type="ChEBI" id="CHEBI:46858"/>
        <dbReference type="ChEBI" id="CHEBI:61978"/>
        <dbReference type="ChEBI" id="CHEBI:456216"/>
        <dbReference type="EC" id="2.7.10.2"/>
    </reaction>
</comment>
<dbReference type="PROSITE" id="PS50011">
    <property type="entry name" value="PROTEIN_KINASE_DOM"/>
    <property type="match status" value="1"/>
</dbReference>
<dbReference type="InterPro" id="IPR036028">
    <property type="entry name" value="SH3-like_dom_sf"/>
</dbReference>
<organism evidence="17 18">
    <name type="scientific">Meganyctiphanes norvegica</name>
    <name type="common">Northern krill</name>
    <name type="synonym">Thysanopoda norvegica</name>
    <dbReference type="NCBI Taxonomy" id="48144"/>
    <lineage>
        <taxon>Eukaryota</taxon>
        <taxon>Metazoa</taxon>
        <taxon>Ecdysozoa</taxon>
        <taxon>Arthropoda</taxon>
        <taxon>Crustacea</taxon>
        <taxon>Multicrustacea</taxon>
        <taxon>Malacostraca</taxon>
        <taxon>Eumalacostraca</taxon>
        <taxon>Eucarida</taxon>
        <taxon>Euphausiacea</taxon>
        <taxon>Euphausiidae</taxon>
        <taxon>Meganyctiphanes</taxon>
    </lineage>
</organism>
<dbReference type="SMART" id="SM00219">
    <property type="entry name" value="TyrKc"/>
    <property type="match status" value="1"/>
</dbReference>
<dbReference type="Gene3D" id="3.30.505.10">
    <property type="entry name" value="SH2 domain"/>
    <property type="match status" value="1"/>
</dbReference>
<dbReference type="Proteomes" id="UP001497623">
    <property type="component" value="Unassembled WGS sequence"/>
</dbReference>
<keyword evidence="5 13" id="KW-0418">Kinase</keyword>
<name>A0AAV2PKD8_MEGNR</name>
<dbReference type="InterPro" id="IPR050198">
    <property type="entry name" value="Non-receptor_tyrosine_kinases"/>
</dbReference>
<evidence type="ECO:0000256" key="8">
    <source>
        <dbReference type="ARBA" id="ARBA00023137"/>
    </source>
</evidence>
<dbReference type="GO" id="GO:0004715">
    <property type="term" value="F:non-membrane spanning protein tyrosine kinase activity"/>
    <property type="evidence" value="ECO:0007669"/>
    <property type="project" value="UniProtKB-EC"/>
</dbReference>
<keyword evidence="2" id="KW-0597">Phosphoprotein</keyword>
<dbReference type="SMART" id="SM00326">
    <property type="entry name" value="SH3"/>
    <property type="match status" value="1"/>
</dbReference>
<dbReference type="SMART" id="SM00252">
    <property type="entry name" value="SH2"/>
    <property type="match status" value="1"/>
</dbReference>
<keyword evidence="3 13" id="KW-0808">Transferase</keyword>
<dbReference type="AlphaFoldDB" id="A0AAV2PKD8"/>
<dbReference type="InterPro" id="IPR001452">
    <property type="entry name" value="SH3_domain"/>
</dbReference>
<keyword evidence="1 11" id="KW-0728">SH3 domain</keyword>
<dbReference type="EMBL" id="CAXKWB010000324">
    <property type="protein sequence ID" value="CAL4060309.1"/>
    <property type="molecule type" value="Genomic_DNA"/>
</dbReference>
<evidence type="ECO:0000256" key="11">
    <source>
        <dbReference type="PROSITE-ProRule" id="PRU00192"/>
    </source>
</evidence>
<dbReference type="PRINTS" id="PR00109">
    <property type="entry name" value="TYRKINASE"/>
</dbReference>
<dbReference type="Pfam" id="PF07714">
    <property type="entry name" value="PK_Tyr_Ser-Thr"/>
    <property type="match status" value="1"/>
</dbReference>
<gene>
    <name evidence="17" type="ORF">MNOR_LOCUS1237</name>
</gene>
<evidence type="ECO:0000256" key="13">
    <source>
        <dbReference type="RuleBase" id="RU362096"/>
    </source>
</evidence>
<evidence type="ECO:0000256" key="12">
    <source>
        <dbReference type="PROSITE-ProRule" id="PRU10141"/>
    </source>
</evidence>
<accession>A0AAV2PKD8</accession>
<keyword evidence="4 12" id="KW-0547">Nucleotide-binding</keyword>
<evidence type="ECO:0000313" key="17">
    <source>
        <dbReference type="EMBL" id="CAL4060309.1"/>
    </source>
</evidence>
<evidence type="ECO:0000259" key="15">
    <source>
        <dbReference type="PROSITE" id="PS50002"/>
    </source>
</evidence>
<proteinExistence type="inferred from homology"/>
<keyword evidence="18" id="KW-1185">Reference proteome</keyword>
<dbReference type="GO" id="GO:0005524">
    <property type="term" value="F:ATP binding"/>
    <property type="evidence" value="ECO:0007669"/>
    <property type="project" value="UniProtKB-UniRule"/>
</dbReference>
<evidence type="ECO:0000256" key="4">
    <source>
        <dbReference type="ARBA" id="ARBA00022741"/>
    </source>
</evidence>
<dbReference type="InterPro" id="IPR000980">
    <property type="entry name" value="SH2"/>
</dbReference>
<keyword evidence="8 13" id="KW-0829">Tyrosine-protein kinase</keyword>
<dbReference type="FunFam" id="3.30.200.20:FF:000053">
    <property type="entry name" value="Tyrosine-protein kinase"/>
    <property type="match status" value="1"/>
</dbReference>
<evidence type="ECO:0000259" key="16">
    <source>
        <dbReference type="PROSITE" id="PS50011"/>
    </source>
</evidence>
<dbReference type="SUPFAM" id="SSF56112">
    <property type="entry name" value="Protein kinase-like (PK-like)"/>
    <property type="match status" value="1"/>
</dbReference>
<dbReference type="PROSITE" id="PS50001">
    <property type="entry name" value="SH2"/>
    <property type="match status" value="1"/>
</dbReference>
<feature type="domain" description="SH3" evidence="15">
    <location>
        <begin position="27"/>
        <end position="88"/>
    </location>
</feature>
<dbReference type="GO" id="GO:0002009">
    <property type="term" value="P:morphogenesis of an epithelium"/>
    <property type="evidence" value="ECO:0007669"/>
    <property type="project" value="UniProtKB-ARBA"/>
</dbReference>
<dbReference type="Gene3D" id="1.10.510.10">
    <property type="entry name" value="Transferase(Phosphotransferase) domain 1"/>
    <property type="match status" value="1"/>
</dbReference>
<protein>
    <recommendedName>
        <fullName evidence="13">Tyrosine-protein kinase</fullName>
        <ecNumber evidence="13">2.7.10.2</ecNumber>
    </recommendedName>
</protein>
<dbReference type="InterPro" id="IPR001245">
    <property type="entry name" value="Ser-Thr/Tyr_kinase_cat_dom"/>
</dbReference>
<evidence type="ECO:0000256" key="2">
    <source>
        <dbReference type="ARBA" id="ARBA00022553"/>
    </source>
</evidence>
<evidence type="ECO:0000313" key="18">
    <source>
        <dbReference type="Proteomes" id="UP001497623"/>
    </source>
</evidence>
<dbReference type="PANTHER" id="PTHR24418">
    <property type="entry name" value="TYROSINE-PROTEIN KINASE"/>
    <property type="match status" value="1"/>
</dbReference>
<dbReference type="InterPro" id="IPR011009">
    <property type="entry name" value="Kinase-like_dom_sf"/>
</dbReference>
<dbReference type="SUPFAM" id="SSF50044">
    <property type="entry name" value="SH3-domain"/>
    <property type="match status" value="1"/>
</dbReference>
<dbReference type="SUPFAM" id="SSF55550">
    <property type="entry name" value="SH2 domain"/>
    <property type="match status" value="1"/>
</dbReference>
<reference evidence="17 18" key="1">
    <citation type="submission" date="2024-05" db="EMBL/GenBank/DDBJ databases">
        <authorList>
            <person name="Wallberg A."/>
        </authorList>
    </citation>
    <scope>NUCLEOTIDE SEQUENCE [LARGE SCALE GENOMIC DNA]</scope>
</reference>
<feature type="domain" description="SH2" evidence="14">
    <location>
        <begin position="94"/>
        <end position="186"/>
    </location>
</feature>
<keyword evidence="6 12" id="KW-0067">ATP-binding</keyword>
<dbReference type="GO" id="GO:0048468">
    <property type="term" value="P:cell development"/>
    <property type="evidence" value="ECO:0007669"/>
    <property type="project" value="UniProtKB-ARBA"/>
</dbReference>
<dbReference type="PROSITE" id="PS00107">
    <property type="entry name" value="PROTEIN_KINASE_ATP"/>
    <property type="match status" value="1"/>
</dbReference>
<evidence type="ECO:0000256" key="5">
    <source>
        <dbReference type="ARBA" id="ARBA00022777"/>
    </source>
</evidence>
<dbReference type="InterPro" id="IPR008266">
    <property type="entry name" value="Tyr_kinase_AS"/>
</dbReference>
<dbReference type="EC" id="2.7.10.2" evidence="13"/>
<feature type="domain" description="Protein kinase" evidence="16">
    <location>
        <begin position="214"/>
        <end position="468"/>
    </location>
</feature>
<comment type="similarity">
    <text evidence="13">Belongs to the protein kinase superfamily. Tyr protein kinase family.</text>
</comment>
<evidence type="ECO:0000259" key="14">
    <source>
        <dbReference type="PROSITE" id="PS50001"/>
    </source>
</evidence>
<evidence type="ECO:0000256" key="1">
    <source>
        <dbReference type="ARBA" id="ARBA00022443"/>
    </source>
</evidence>
<evidence type="ECO:0000256" key="9">
    <source>
        <dbReference type="ARBA" id="ARBA00051245"/>
    </source>
</evidence>
<dbReference type="InterPro" id="IPR036860">
    <property type="entry name" value="SH2_dom_sf"/>
</dbReference>
<dbReference type="InterPro" id="IPR017441">
    <property type="entry name" value="Protein_kinase_ATP_BS"/>
</dbReference>
<dbReference type="Gene3D" id="2.30.30.40">
    <property type="entry name" value="SH3 Domains"/>
    <property type="match status" value="1"/>
</dbReference>
<dbReference type="Pfam" id="PF00017">
    <property type="entry name" value="SH2"/>
    <property type="match status" value="1"/>
</dbReference>
<evidence type="ECO:0000256" key="3">
    <source>
        <dbReference type="ARBA" id="ARBA00022679"/>
    </source>
</evidence>
<evidence type="ECO:0000256" key="6">
    <source>
        <dbReference type="ARBA" id="ARBA00022840"/>
    </source>
</evidence>
<keyword evidence="7 10" id="KW-0727">SH2 domain</keyword>
<comment type="caution">
    <text evidence="17">The sequence shown here is derived from an EMBL/GenBank/DDBJ whole genome shotgun (WGS) entry which is preliminary data.</text>
</comment>
<dbReference type="GO" id="GO:0007435">
    <property type="term" value="P:salivary gland morphogenesis"/>
    <property type="evidence" value="ECO:0007669"/>
    <property type="project" value="UniProtKB-ARBA"/>
</dbReference>
<sequence length="486" mass="55644">MGCCLEKIEESTQLISQNRRHSSKQSAVGKIYVALYGYDKRSLNELSFNSQDTFEVIECPDNDWWKVKSTSTHHEGYIPASFIVDSTSLLSKPWYFNNCKRREAESALVLSQNTEGSFLIRESETRESEYSLSIRFDDSVKHFRIHKNNDGAIYISSYQTFSSFDSLVAYYKDASIGQHYLLCEPCAKNLIYAPTVPSLTYGTNDQWELDRDKIQLDQQIGSGNFGVVHKGTWDGTVTVAVKTLKIDAMQQEEFLIESQIMKKLGFHKNLVQLLGVCTMEEPMYIVTEFMTHGSLLEYLRETEGIEFHVLMNMAAQVASGMAHIEIKKYIHRDLAARNVLVGENNIVKVADFGLSRLIDEGIYISKSTNIPIKWTAPEACTAKQFTIKSDVWSFGILLFEIFTKGGNPYPGMSNEEVLKQVIDGYRMSRPHGCEEYIYNIMLETWNKTPKERPTFETLQWKLDQHFTLDGSEYVAEEDIEAQVLQY</sequence>
<dbReference type="InterPro" id="IPR000719">
    <property type="entry name" value="Prot_kinase_dom"/>
</dbReference>
<dbReference type="PROSITE" id="PS00109">
    <property type="entry name" value="PROTEIN_KINASE_TYR"/>
    <property type="match status" value="1"/>
</dbReference>
<dbReference type="GO" id="GO:0030036">
    <property type="term" value="P:actin cytoskeleton organization"/>
    <property type="evidence" value="ECO:0007669"/>
    <property type="project" value="UniProtKB-ARBA"/>
</dbReference>
<dbReference type="FunFam" id="1.10.510.10:FF:000399">
    <property type="entry name" value="Tyrosine-protein kinase"/>
    <property type="match status" value="1"/>
</dbReference>
<dbReference type="Pfam" id="PF00018">
    <property type="entry name" value="SH3_1"/>
    <property type="match status" value="1"/>
</dbReference>
<dbReference type="InterPro" id="IPR020635">
    <property type="entry name" value="Tyr_kinase_cat_dom"/>
</dbReference>
<dbReference type="PROSITE" id="PS50002">
    <property type="entry name" value="SH3"/>
    <property type="match status" value="1"/>
</dbReference>
<feature type="binding site" evidence="12">
    <location>
        <position position="242"/>
    </location>
    <ligand>
        <name>ATP</name>
        <dbReference type="ChEBI" id="CHEBI:30616"/>
    </ligand>
</feature>
<evidence type="ECO:0000256" key="10">
    <source>
        <dbReference type="PROSITE-ProRule" id="PRU00191"/>
    </source>
</evidence>